<evidence type="ECO:0000313" key="3">
    <source>
        <dbReference type="EMBL" id="XCH76131.1"/>
    </source>
</evidence>
<gene>
    <name evidence="3" type="ORF">ABUL08_08605</name>
    <name evidence="2" type="ORF">VK199_08560</name>
</gene>
<feature type="region of interest" description="Disordered" evidence="1">
    <location>
        <begin position="165"/>
        <end position="189"/>
    </location>
</feature>
<dbReference type="RefSeq" id="WP_350936232.1">
    <property type="nucleotide sequence ID" value="NZ_CP157762.1"/>
</dbReference>
<reference evidence="2" key="1">
    <citation type="submission" date="2024-01" db="EMBL/GenBank/DDBJ databases">
        <title>The genome sequence of Micromonospora mangrovi CCTCC AA 2012012.</title>
        <authorList>
            <person name="Gao J."/>
        </authorList>
    </citation>
    <scope>NUCLEOTIDE SEQUENCE</scope>
    <source>
        <strain evidence="2">CCTCC AA 2012012</strain>
    </source>
</reference>
<evidence type="ECO:0000313" key="2">
    <source>
        <dbReference type="EMBL" id="XBP95428.1"/>
    </source>
</evidence>
<accession>A0AAU8HJ99</accession>
<protein>
    <submittedName>
        <fullName evidence="3">Uncharacterized protein</fullName>
    </submittedName>
</protein>
<dbReference type="AlphaFoldDB" id="A0AAU8HJ99"/>
<evidence type="ECO:0000256" key="1">
    <source>
        <dbReference type="SAM" id="MobiDB-lite"/>
    </source>
</evidence>
<sequence length="189" mass="20233">MASAQDILNAINASNGKLDQLHTDLLAGTNATKAVRDAVLDTEAHLDAGFTVLAQGQAVLAALQAQTNTVLSHLSAQADTMICLLDSIARNTCALLNDSARQTPALERMRTDLDALVFLYSTVNPGSALEWERSTAAAARMDACCPPQQPEPPCRFTGCEAPERLPEHDVDAKVPAYPYPPKRPDQGPR</sequence>
<reference evidence="3" key="2">
    <citation type="submission" date="2024-06" db="EMBL/GenBank/DDBJ databases">
        <title>Micromonospora mangrovi CCTCC AA 2012012 genome sequences.</title>
        <authorList>
            <person name="Gao J."/>
        </authorList>
    </citation>
    <scope>NUCLEOTIDE SEQUENCE</scope>
    <source>
        <strain evidence="3">CCTCC AA 2012012</strain>
    </source>
</reference>
<dbReference type="EMBL" id="CP159342">
    <property type="protein sequence ID" value="XCH76131.1"/>
    <property type="molecule type" value="Genomic_DNA"/>
</dbReference>
<name>A0AAU8HJ99_9ACTN</name>
<dbReference type="EMBL" id="CP157762">
    <property type="protein sequence ID" value="XBP95428.1"/>
    <property type="molecule type" value="Genomic_DNA"/>
</dbReference>
<proteinExistence type="predicted"/>
<organism evidence="3">
    <name type="scientific">Micromonospora sp. CCTCC AA 2012012</name>
    <dbReference type="NCBI Taxonomy" id="3111921"/>
    <lineage>
        <taxon>Bacteria</taxon>
        <taxon>Bacillati</taxon>
        <taxon>Actinomycetota</taxon>
        <taxon>Actinomycetes</taxon>
        <taxon>Micromonosporales</taxon>
        <taxon>Micromonosporaceae</taxon>
        <taxon>Micromonospora</taxon>
    </lineage>
</organism>